<sequence length="74" mass="8622">MNTLLTLVKPFMPSSIRKIIRIHSSPEELLDFFPRSILPTKYGGDVNEYYMADRLKQINAEEDNYPVEGQKNTF</sequence>
<evidence type="ECO:0000313" key="4">
    <source>
        <dbReference type="Proteomes" id="UP000499080"/>
    </source>
</evidence>
<dbReference type="EMBL" id="BGPR01037330">
    <property type="protein sequence ID" value="GBO12893.1"/>
    <property type="molecule type" value="Genomic_DNA"/>
</dbReference>
<reference evidence="3 4" key="1">
    <citation type="journal article" date="2019" name="Sci. Rep.">
        <title>Orb-weaving spider Araneus ventricosus genome elucidates the spidroin gene catalogue.</title>
        <authorList>
            <person name="Kono N."/>
            <person name="Nakamura H."/>
            <person name="Ohtoshi R."/>
            <person name="Moran D.A.P."/>
            <person name="Shinohara A."/>
            <person name="Yoshida Y."/>
            <person name="Fujiwara M."/>
            <person name="Mori M."/>
            <person name="Tomita M."/>
            <person name="Arakawa K."/>
        </authorList>
    </citation>
    <scope>NUCLEOTIDE SEQUENCE [LARGE SCALE GENOMIC DNA]</scope>
</reference>
<organism evidence="3 4">
    <name type="scientific">Araneus ventricosus</name>
    <name type="common">Orbweaver spider</name>
    <name type="synonym">Epeira ventricosa</name>
    <dbReference type="NCBI Taxonomy" id="182803"/>
    <lineage>
        <taxon>Eukaryota</taxon>
        <taxon>Metazoa</taxon>
        <taxon>Ecdysozoa</taxon>
        <taxon>Arthropoda</taxon>
        <taxon>Chelicerata</taxon>
        <taxon>Arachnida</taxon>
        <taxon>Araneae</taxon>
        <taxon>Araneomorphae</taxon>
        <taxon>Entelegynae</taxon>
        <taxon>Araneoidea</taxon>
        <taxon>Araneidae</taxon>
        <taxon>Araneus</taxon>
    </lineage>
</organism>
<dbReference type="Gene3D" id="3.40.525.10">
    <property type="entry name" value="CRAL-TRIO lipid binding domain"/>
    <property type="match status" value="1"/>
</dbReference>
<evidence type="ECO:0000259" key="1">
    <source>
        <dbReference type="Pfam" id="PF00650"/>
    </source>
</evidence>
<gene>
    <name evidence="3" type="ORF">AVEN_167956_1</name>
    <name evidence="2" type="ORF">AVEN_190000_1</name>
</gene>
<dbReference type="InterPro" id="IPR036865">
    <property type="entry name" value="CRAL-TRIO_dom_sf"/>
</dbReference>
<keyword evidence="4" id="KW-1185">Reference proteome</keyword>
<dbReference type="SUPFAM" id="SSF52087">
    <property type="entry name" value="CRAL/TRIO domain"/>
    <property type="match status" value="1"/>
</dbReference>
<dbReference type="Proteomes" id="UP000499080">
    <property type="component" value="Unassembled WGS sequence"/>
</dbReference>
<dbReference type="InterPro" id="IPR001251">
    <property type="entry name" value="CRAL-TRIO_dom"/>
</dbReference>
<dbReference type="OrthoDB" id="6736570at2759"/>
<proteinExistence type="predicted"/>
<comment type="caution">
    <text evidence="3">The sequence shown here is derived from an EMBL/GenBank/DDBJ whole genome shotgun (WGS) entry which is preliminary data.</text>
</comment>
<evidence type="ECO:0000313" key="2">
    <source>
        <dbReference type="EMBL" id="GBO12846.1"/>
    </source>
</evidence>
<name>A0A4Y2UJS7_ARAVE</name>
<dbReference type="AlphaFoldDB" id="A0A4Y2UJS7"/>
<feature type="domain" description="CRAL-TRIO" evidence="1">
    <location>
        <begin position="1"/>
        <end position="44"/>
    </location>
</feature>
<protein>
    <recommendedName>
        <fullName evidence="1">CRAL-TRIO domain-containing protein</fullName>
    </recommendedName>
</protein>
<dbReference type="EMBL" id="BGPR01037282">
    <property type="protein sequence ID" value="GBO12846.1"/>
    <property type="molecule type" value="Genomic_DNA"/>
</dbReference>
<accession>A0A4Y2UJS7</accession>
<dbReference type="Pfam" id="PF00650">
    <property type="entry name" value="CRAL_TRIO"/>
    <property type="match status" value="1"/>
</dbReference>
<evidence type="ECO:0000313" key="3">
    <source>
        <dbReference type="EMBL" id="GBO12893.1"/>
    </source>
</evidence>